<dbReference type="GO" id="GO:0051123">
    <property type="term" value="P:RNA polymerase II preinitiation complex assembly"/>
    <property type="evidence" value="ECO:0007669"/>
    <property type="project" value="TreeGrafter"/>
</dbReference>
<dbReference type="Gene3D" id="1.10.20.10">
    <property type="entry name" value="Histone, subunit A"/>
    <property type="match status" value="1"/>
</dbReference>
<evidence type="ECO:0000256" key="1">
    <source>
        <dbReference type="ARBA" id="ARBA00004123"/>
    </source>
</evidence>
<dbReference type="RefSeq" id="XP_031856279.1">
    <property type="nucleotide sequence ID" value="XM_032000388.1"/>
</dbReference>
<dbReference type="AlphaFoldDB" id="A0A5E8C388"/>
<dbReference type="Pfam" id="PF02291">
    <property type="entry name" value="TFIID-31kDa"/>
    <property type="match status" value="1"/>
</dbReference>
<dbReference type="Proteomes" id="UP000398389">
    <property type="component" value="Unassembled WGS sequence"/>
</dbReference>
<protein>
    <recommendedName>
        <fullName evidence="8">Transcription initiation factor TFIID subunit 9</fullName>
    </recommendedName>
</protein>
<dbReference type="PANTHER" id="PTHR48068:SF4">
    <property type="entry name" value="TATA-BOX BINDING PROTEIN ASSOCIATED FACTOR 9"/>
    <property type="match status" value="1"/>
</dbReference>
<dbReference type="InterPro" id="IPR003162">
    <property type="entry name" value="TFIID-31"/>
</dbReference>
<proteinExistence type="inferred from homology"/>
<gene>
    <name evidence="6" type="ORF">SAPINGB_P005674</name>
</gene>
<comment type="similarity">
    <text evidence="2">Belongs to the TAF9 family.</text>
</comment>
<organism evidence="6 7">
    <name type="scientific">Magnusiomyces paraingens</name>
    <dbReference type="NCBI Taxonomy" id="2606893"/>
    <lineage>
        <taxon>Eukaryota</taxon>
        <taxon>Fungi</taxon>
        <taxon>Dikarya</taxon>
        <taxon>Ascomycota</taxon>
        <taxon>Saccharomycotina</taxon>
        <taxon>Dipodascomycetes</taxon>
        <taxon>Dipodascales</taxon>
        <taxon>Dipodascaceae</taxon>
        <taxon>Magnusiomyces</taxon>
    </lineage>
</organism>
<evidence type="ECO:0000256" key="3">
    <source>
        <dbReference type="ARBA" id="ARBA00023015"/>
    </source>
</evidence>
<evidence type="ECO:0000313" key="6">
    <source>
        <dbReference type="EMBL" id="VVT57395.1"/>
    </source>
</evidence>
<reference evidence="6 7" key="1">
    <citation type="submission" date="2019-09" db="EMBL/GenBank/DDBJ databases">
        <authorList>
            <person name="Brejova B."/>
        </authorList>
    </citation>
    <scope>NUCLEOTIDE SEQUENCE [LARGE SCALE GENOMIC DNA]</scope>
</reference>
<dbReference type="GO" id="GO:0000124">
    <property type="term" value="C:SAGA complex"/>
    <property type="evidence" value="ECO:0007669"/>
    <property type="project" value="TreeGrafter"/>
</dbReference>
<dbReference type="GeneID" id="43584488"/>
<dbReference type="EMBL" id="CABVLU010000005">
    <property type="protein sequence ID" value="VVT57395.1"/>
    <property type="molecule type" value="Genomic_DNA"/>
</dbReference>
<dbReference type="SUPFAM" id="SSF47113">
    <property type="entry name" value="Histone-fold"/>
    <property type="match status" value="1"/>
</dbReference>
<dbReference type="GO" id="GO:0046982">
    <property type="term" value="F:protein heterodimerization activity"/>
    <property type="evidence" value="ECO:0007669"/>
    <property type="project" value="InterPro"/>
</dbReference>
<accession>A0A5E8C388</accession>
<dbReference type="InterPro" id="IPR009072">
    <property type="entry name" value="Histone-fold"/>
</dbReference>
<evidence type="ECO:0000256" key="5">
    <source>
        <dbReference type="ARBA" id="ARBA00023242"/>
    </source>
</evidence>
<dbReference type="InterPro" id="IPR051431">
    <property type="entry name" value="TFIID_subunit_9"/>
</dbReference>
<dbReference type="GO" id="GO:0016251">
    <property type="term" value="F:RNA polymerase II general transcription initiation factor activity"/>
    <property type="evidence" value="ECO:0007669"/>
    <property type="project" value="TreeGrafter"/>
</dbReference>
<keyword evidence="4" id="KW-0804">Transcription</keyword>
<evidence type="ECO:0000313" key="7">
    <source>
        <dbReference type="Proteomes" id="UP000398389"/>
    </source>
</evidence>
<dbReference type="CDD" id="cd07979">
    <property type="entry name" value="HFD_TAF9"/>
    <property type="match status" value="1"/>
</dbReference>
<name>A0A5E8C388_9ASCO</name>
<dbReference type="GO" id="GO:0005669">
    <property type="term" value="C:transcription factor TFIID complex"/>
    <property type="evidence" value="ECO:0007669"/>
    <property type="project" value="TreeGrafter"/>
</dbReference>
<dbReference type="OrthoDB" id="341924at2759"/>
<keyword evidence="3" id="KW-0805">Transcription regulation</keyword>
<evidence type="ECO:0000256" key="2">
    <source>
        <dbReference type="ARBA" id="ARBA00007646"/>
    </source>
</evidence>
<keyword evidence="5" id="KW-0539">Nucleus</keyword>
<comment type="subcellular location">
    <subcellularLocation>
        <location evidence="1">Nucleus</location>
    </subcellularLocation>
</comment>
<keyword evidence="7" id="KW-1185">Reference proteome</keyword>
<sequence length="229" mass="25936">MEESKKQIIGHLEELANKSKDISNGNVLVDSKIKSQEVNGVLTDNRENGIRQRNEQNINSGDPLKSSKEDLPSVIPRDVRLLHLILASMGVTSYEDRVPLQLMDFAYRFTHGILQDALIYNDHAHSSITPAGLGPAQKPLTTEDVRLAIAARLNYQFKPAPPKEMLLELAQEKNRRPLPIIHEQWGLRLPPEKFCLTAKEWSFEEEKESLQKKKRIKTNDDIVVSGRGV</sequence>
<dbReference type="PANTHER" id="PTHR48068">
    <property type="entry name" value="TAF9 RNA POLYMERASE II, TATA BOX-BINDING PROTEIN (TBP)-ASSOCIATED FACTOR"/>
    <property type="match status" value="1"/>
</dbReference>
<evidence type="ECO:0008006" key="8">
    <source>
        <dbReference type="Google" id="ProtNLM"/>
    </source>
</evidence>
<dbReference type="GO" id="GO:0003713">
    <property type="term" value="F:transcription coactivator activity"/>
    <property type="evidence" value="ECO:0007669"/>
    <property type="project" value="TreeGrafter"/>
</dbReference>
<evidence type="ECO:0000256" key="4">
    <source>
        <dbReference type="ARBA" id="ARBA00023163"/>
    </source>
</evidence>